<reference evidence="1 4" key="2">
    <citation type="submission" date="2021-02" db="EMBL/GenBank/DDBJ databases">
        <title>Complete Genome Sequence of Cupriavidus oxalaticus Strain Ox1, a Soil Oxalate-Degrading Species.</title>
        <authorList>
            <person name="Palmieri F."/>
            <person name="Udriet P."/>
            <person name="Deuasquier M."/>
            <person name="Beaudoing E."/>
            <person name="Johnson S.L."/>
            <person name="Davenport K.W."/>
            <person name="Chain P.S."/>
            <person name="Bindschedler S."/>
            <person name="Junier P."/>
        </authorList>
    </citation>
    <scope>NUCLEOTIDE SEQUENCE [LARGE SCALE GENOMIC DNA]</scope>
    <source>
        <strain evidence="1 4">Ox1</strain>
    </source>
</reference>
<gene>
    <name evidence="2" type="ORF">CO2235_10521</name>
    <name evidence="1" type="ORF">JTE92_13580</name>
</gene>
<accession>A0A976G8I5</accession>
<proteinExistence type="predicted"/>
<evidence type="ECO:0000313" key="1">
    <source>
        <dbReference type="EMBL" id="QRQ94532.1"/>
    </source>
</evidence>
<evidence type="ECO:0000313" key="2">
    <source>
        <dbReference type="EMBL" id="SPC11136.1"/>
    </source>
</evidence>
<name>A0A976G8I5_9BURK</name>
<evidence type="ECO:0000313" key="3">
    <source>
        <dbReference type="Proteomes" id="UP000256862"/>
    </source>
</evidence>
<evidence type="ECO:0000313" key="4">
    <source>
        <dbReference type="Proteomes" id="UP000623307"/>
    </source>
</evidence>
<dbReference type="EMBL" id="OGUS01000109">
    <property type="protein sequence ID" value="SPC11136.1"/>
    <property type="molecule type" value="Genomic_DNA"/>
</dbReference>
<dbReference type="AlphaFoldDB" id="A0A976G8I5"/>
<reference evidence="2 3" key="1">
    <citation type="submission" date="2018-01" db="EMBL/GenBank/DDBJ databases">
        <authorList>
            <person name="Clerissi C."/>
        </authorList>
    </citation>
    <scope>NUCLEOTIDE SEQUENCE [LARGE SCALE GENOMIC DNA]</scope>
    <source>
        <strain evidence="2">Cupriavidus oxalaticus LMG 2235</strain>
    </source>
</reference>
<dbReference type="Proteomes" id="UP000623307">
    <property type="component" value="Chromosome 2"/>
</dbReference>
<dbReference type="RefSeq" id="WP_147318544.1">
    <property type="nucleotide sequence ID" value="NZ_CP069810.1"/>
</dbReference>
<sequence length="151" mass="16677">MGIVSQEFRPAARRAFFVTDRAAADREKTRKRRQLNAGAGWRPISPARARVFRKVLNSDLKKLQLSLMCGAHTLPVRQFPPPAETLPVSVRPFKSAVFAALFFARGTGPLFPARRPHIVIPHAKACISLSGVCQRLFGRSSTIGANDKDDL</sequence>
<dbReference type="Proteomes" id="UP000256862">
    <property type="component" value="Chromosome CO2235"/>
</dbReference>
<organism evidence="2 3">
    <name type="scientific">Cupriavidus oxalaticus</name>
    <dbReference type="NCBI Taxonomy" id="96344"/>
    <lineage>
        <taxon>Bacteria</taxon>
        <taxon>Pseudomonadati</taxon>
        <taxon>Pseudomonadota</taxon>
        <taxon>Betaproteobacteria</taxon>
        <taxon>Burkholderiales</taxon>
        <taxon>Burkholderiaceae</taxon>
        <taxon>Cupriavidus</taxon>
    </lineage>
</organism>
<dbReference type="GeneID" id="303490566"/>
<dbReference type="EMBL" id="CP069812">
    <property type="protein sequence ID" value="QRQ94532.1"/>
    <property type="molecule type" value="Genomic_DNA"/>
</dbReference>
<keyword evidence="4" id="KW-1185">Reference proteome</keyword>
<protein>
    <submittedName>
        <fullName evidence="2">Uncharacterized protein</fullName>
    </submittedName>
</protein>